<keyword evidence="3" id="KW-1185">Reference proteome</keyword>
<reference evidence="2 3" key="2">
    <citation type="submission" date="2018-07" db="EMBL/GenBank/DDBJ databases">
        <title>Pontibacter sp. 2b14 genomic sequence and assembly.</title>
        <authorList>
            <person name="Du Z.-J."/>
        </authorList>
    </citation>
    <scope>NUCLEOTIDE SEQUENCE [LARGE SCALE GENOMIC DNA]</scope>
    <source>
        <strain evidence="2 3">2b14</strain>
    </source>
</reference>
<dbReference type="Proteomes" id="UP000251692">
    <property type="component" value="Unassembled WGS sequence"/>
</dbReference>
<reference evidence="2 3" key="1">
    <citation type="submission" date="2018-06" db="EMBL/GenBank/DDBJ databases">
        <authorList>
            <person name="Liu Z.-W."/>
        </authorList>
    </citation>
    <scope>NUCLEOTIDE SEQUENCE [LARGE SCALE GENOMIC DNA]</scope>
    <source>
        <strain evidence="2 3">2b14</strain>
    </source>
</reference>
<evidence type="ECO:0000313" key="3">
    <source>
        <dbReference type="Proteomes" id="UP000251692"/>
    </source>
</evidence>
<feature type="transmembrane region" description="Helical" evidence="1">
    <location>
        <begin position="20"/>
        <end position="40"/>
    </location>
</feature>
<feature type="transmembrane region" description="Helical" evidence="1">
    <location>
        <begin position="144"/>
        <end position="164"/>
    </location>
</feature>
<accession>A0A364REP4</accession>
<protein>
    <submittedName>
        <fullName evidence="2">DUF2254 domain-containing protein</fullName>
    </submittedName>
</protein>
<dbReference type="Pfam" id="PF10011">
    <property type="entry name" value="DUF2254"/>
    <property type="match status" value="1"/>
</dbReference>
<evidence type="ECO:0000313" key="2">
    <source>
        <dbReference type="EMBL" id="RAU82763.1"/>
    </source>
</evidence>
<keyword evidence="1" id="KW-1133">Transmembrane helix</keyword>
<dbReference type="RefSeq" id="WP_112304913.1">
    <property type="nucleotide sequence ID" value="NZ_QMDV01000002.1"/>
</dbReference>
<organism evidence="2 3">
    <name type="scientific">Pontibacter arcticus</name>
    <dbReference type="NCBI Taxonomy" id="2080288"/>
    <lineage>
        <taxon>Bacteria</taxon>
        <taxon>Pseudomonadati</taxon>
        <taxon>Bacteroidota</taxon>
        <taxon>Cytophagia</taxon>
        <taxon>Cytophagales</taxon>
        <taxon>Hymenobacteraceae</taxon>
        <taxon>Pontibacter</taxon>
    </lineage>
</organism>
<dbReference type="InterPro" id="IPR018723">
    <property type="entry name" value="DUF2254_membrane"/>
</dbReference>
<name>A0A364REP4_9BACT</name>
<keyword evidence="1" id="KW-0472">Membrane</keyword>
<keyword evidence="1" id="KW-0812">Transmembrane</keyword>
<proteinExistence type="predicted"/>
<dbReference type="EMBL" id="QMDV01000002">
    <property type="protein sequence ID" value="RAU82763.1"/>
    <property type="molecule type" value="Genomic_DNA"/>
</dbReference>
<dbReference type="AlphaFoldDB" id="A0A364REP4"/>
<feature type="transmembrane region" description="Helical" evidence="1">
    <location>
        <begin position="113"/>
        <end position="132"/>
    </location>
</feature>
<dbReference type="OrthoDB" id="2955631at2"/>
<sequence>MAKFTTSTYRKQASITSSIAFLPSIITTAFFLLALVMLYFETTPYSTAIEKRLPFDLVRDKENARIILSTLAASTISLTVFSFSMVMIVLSQASSNLSPRVIPGLTTARPHQLVLGFYIGTIIYIFLLLLSYKPDEKTQQTPAIAILIGLLLGIVCLILFVYFIHSVSKAIQVDNILNTIFLNATQALNQEEKAVKKTHAPANFRNAAPDHTLKNDANGYLKQIDLSALQQLATKHQVQLEILVEVGGFAVEGTPLLNYTNSPLPPEAQKELQGCFTFSQEEVVMKDYEQGVKQISEIAVKALSPGINDPGTAQKAIDFLTLLFIRRLKCTEHNCLLDEQQQVRVIDKTVTLNELMTRYLSPIRTYGKGDLQINIRLLKCFENMLHQQPAPEQVQAICSHATAVLKDADKAITNPLDRELLNEAVARLNILLKGVQLLAPLK</sequence>
<gene>
    <name evidence="2" type="ORF">DP923_05780</name>
</gene>
<feature type="transmembrane region" description="Helical" evidence="1">
    <location>
        <begin position="66"/>
        <end position="93"/>
    </location>
</feature>
<comment type="caution">
    <text evidence="2">The sequence shown here is derived from an EMBL/GenBank/DDBJ whole genome shotgun (WGS) entry which is preliminary data.</text>
</comment>
<evidence type="ECO:0000256" key="1">
    <source>
        <dbReference type="SAM" id="Phobius"/>
    </source>
</evidence>